<dbReference type="GeneID" id="3260158"/>
<dbReference type="InterPro" id="IPR001457">
    <property type="entry name" value="NADH_UbQ/plastoQ_OxRdtase_su6"/>
</dbReference>
<proteinExistence type="inferred from homology"/>
<keyword evidence="1" id="KW-1278">Translocase</keyword>
<dbReference type="FunFam" id="1.20.120.1200:FF:000014">
    <property type="entry name" value="NADH-ubiquinone oxidoreductase chain 6"/>
    <property type="match status" value="1"/>
</dbReference>
<evidence type="ECO:0000256" key="1">
    <source>
        <dbReference type="RuleBase" id="RU004430"/>
    </source>
</evidence>
<keyword evidence="1" id="KW-0830">Ubiquinone</keyword>
<feature type="transmembrane region" description="Helical" evidence="1">
    <location>
        <begin position="185"/>
        <end position="205"/>
    </location>
</feature>
<comment type="similarity">
    <text evidence="1">Belongs to the complex I subunit 6 family.</text>
</comment>
<dbReference type="RefSeq" id="YP_203313.1">
    <property type="nucleotide sequence ID" value="NC_006836.1"/>
</dbReference>
<dbReference type="AlphaFoldDB" id="Q3T4E3"/>
<comment type="catalytic activity">
    <reaction evidence="1">
        <text>a ubiquinone + NADH + 5 H(+)(in) = a ubiquinol + NAD(+) + 4 H(+)(out)</text>
        <dbReference type="Rhea" id="RHEA:29091"/>
        <dbReference type="Rhea" id="RHEA-COMP:9565"/>
        <dbReference type="Rhea" id="RHEA-COMP:9566"/>
        <dbReference type="ChEBI" id="CHEBI:15378"/>
        <dbReference type="ChEBI" id="CHEBI:16389"/>
        <dbReference type="ChEBI" id="CHEBI:17976"/>
        <dbReference type="ChEBI" id="CHEBI:57540"/>
        <dbReference type="ChEBI" id="CHEBI:57945"/>
        <dbReference type="EC" id="7.1.1.2"/>
    </reaction>
</comment>
<protein>
    <recommendedName>
        <fullName evidence="1">NADH-ubiquinone oxidoreductase chain 6</fullName>
        <ecNumber evidence="1">7.1.1.2</ecNumber>
    </recommendedName>
</protein>
<keyword evidence="1" id="KW-0520">NAD</keyword>
<dbReference type="Gene3D" id="1.20.120.1200">
    <property type="entry name" value="NADH-ubiquinone/plastoquinone oxidoreductase chain 6, subunit NuoJ"/>
    <property type="match status" value="1"/>
</dbReference>
<reference evidence="2" key="1">
    <citation type="journal article" date="2005" name="Nucleic Acids Res.">
        <title>Comparative mitochondrial genomics in zygomycetes: bacteria-like RNase P RNAs, mobile elements, and a close source of the group I intron invasion in angiosperms.</title>
        <authorList>
            <person name="Seif E."/>
            <person name="Leigh J."/>
            <person name="Liu Y."/>
            <person name="Roewer I."/>
            <person name="Forget L."/>
            <person name="Lang B.F."/>
        </authorList>
    </citation>
    <scope>NUCLEOTIDE SEQUENCE</scope>
    <source>
        <strain evidence="2">DAOM 148428</strain>
    </source>
</reference>
<dbReference type="PANTHER" id="PTHR33269:SF17">
    <property type="entry name" value="NADH-UBIQUINONE OXIDOREDUCTASE CHAIN 6"/>
    <property type="match status" value="1"/>
</dbReference>
<keyword evidence="1" id="KW-1133">Transmembrane helix</keyword>
<organism evidence="2">
    <name type="scientific">Rhizopus oryzae</name>
    <name type="common">Mucormycosis agent</name>
    <name type="synonym">Rhizopus arrhizus var. delemar</name>
    <dbReference type="NCBI Taxonomy" id="64495"/>
    <lineage>
        <taxon>Eukaryota</taxon>
        <taxon>Fungi</taxon>
        <taxon>Fungi incertae sedis</taxon>
        <taxon>Mucoromycota</taxon>
        <taxon>Mucoromycotina</taxon>
        <taxon>Mucoromycetes</taxon>
        <taxon>Mucorales</taxon>
        <taxon>Mucorineae</taxon>
        <taxon>Rhizopodaceae</taxon>
        <taxon>Rhizopus</taxon>
    </lineage>
</organism>
<sequence length="214" mass="23394">MNAILLDLLVFGSVLSGILVITSRNPVVSVLFLISVFINVACYLILLGINFIGLAYLIVYVGAIAILFLFVIMMLNIKLVELQDSSEDYSNPYPLAFVLGTLFVSGLSLTNKNIWGVHSEQSLFGSSNGSGIKLDLSGLFDWVNLLSFKSNTLETLTINHSNWDNVFVSMDQINSIGQVLYTSHALFLIVASMILLLAMVGPIILCLNPTKRVS</sequence>
<dbReference type="GO" id="GO:0008137">
    <property type="term" value="F:NADH dehydrogenase (ubiquinone) activity"/>
    <property type="evidence" value="ECO:0007669"/>
    <property type="project" value="UniProtKB-UniRule"/>
</dbReference>
<dbReference type="GO" id="GO:0031966">
    <property type="term" value="C:mitochondrial membrane"/>
    <property type="evidence" value="ECO:0007669"/>
    <property type="project" value="UniProtKB-SubCell"/>
</dbReference>
<comment type="subcellular location">
    <subcellularLocation>
        <location evidence="1">Mitochondrion membrane</location>
        <topology evidence="1">Multi-pass membrane protein</topology>
    </subcellularLocation>
</comment>
<dbReference type="EMBL" id="AY863212">
    <property type="protein sequence ID" value="AAW49480.1"/>
    <property type="molecule type" value="Genomic_DNA"/>
</dbReference>
<feature type="transmembrane region" description="Helical" evidence="1">
    <location>
        <begin position="93"/>
        <end position="110"/>
    </location>
</feature>
<keyword evidence="1" id="KW-0813">Transport</keyword>
<gene>
    <name evidence="2" type="primary">nad6</name>
</gene>
<feature type="transmembrane region" description="Helical" evidence="1">
    <location>
        <begin position="26"/>
        <end position="47"/>
    </location>
</feature>
<keyword evidence="1" id="KW-0812">Transmembrane</keyword>
<evidence type="ECO:0000313" key="2">
    <source>
        <dbReference type="EMBL" id="AAW49480.1"/>
    </source>
</evidence>
<dbReference type="InterPro" id="IPR042106">
    <property type="entry name" value="Nuo/plastoQ_OxRdtase_6_NuoJ"/>
</dbReference>
<comment type="function">
    <text evidence="1">Core subunit of the mitochondrial membrane respiratory chain NADH dehydrogenase (Complex I) which catalyzes electron transfer from NADH through the respiratory chain, using ubiquinone as an electron acceptor. Essential for the catalytic activity and assembly of complex I.</text>
</comment>
<feature type="transmembrane region" description="Helical" evidence="1">
    <location>
        <begin position="54"/>
        <end position="73"/>
    </location>
</feature>
<geneLocation type="mitochondrion" evidence="2"/>
<dbReference type="EC" id="7.1.1.2" evidence="1"/>
<keyword evidence="1" id="KW-0472">Membrane</keyword>
<dbReference type="PANTHER" id="PTHR33269">
    <property type="entry name" value="NADH-UBIQUINONE OXIDOREDUCTASE CHAIN 6"/>
    <property type="match status" value="1"/>
</dbReference>
<name>Q3T4E3_RHIOR</name>
<keyword evidence="1" id="KW-0249">Electron transport</keyword>
<dbReference type="Pfam" id="PF00499">
    <property type="entry name" value="Oxidored_q3"/>
    <property type="match status" value="1"/>
</dbReference>
<accession>Q3T4E3</accession>
<keyword evidence="1" id="KW-0679">Respiratory chain</keyword>
<keyword evidence="1 2" id="KW-0496">Mitochondrion</keyword>